<evidence type="ECO:0000313" key="3">
    <source>
        <dbReference type="Proteomes" id="UP000199008"/>
    </source>
</evidence>
<feature type="non-terminal residue" evidence="2">
    <location>
        <position position="31"/>
    </location>
</feature>
<keyword evidence="3" id="KW-1185">Reference proteome</keyword>
<accession>A0A1G9J2K0</accession>
<proteinExistence type="predicted"/>
<organism evidence="2 3">
    <name type="scientific">Lacicoccus qingdaonensis</name>
    <dbReference type="NCBI Taxonomy" id="576118"/>
    <lineage>
        <taxon>Bacteria</taxon>
        <taxon>Bacillati</taxon>
        <taxon>Bacillota</taxon>
        <taxon>Bacilli</taxon>
        <taxon>Bacillales</taxon>
        <taxon>Salinicoccaceae</taxon>
        <taxon>Lacicoccus</taxon>
    </lineage>
</organism>
<dbReference type="OrthoDB" id="9790935at2"/>
<sequence length="31" mass="3416">MFYLGIDIGKRNHEVGLINHSGDPVGKTLSF</sequence>
<name>A0A1G9J2K0_9BACL</name>
<reference evidence="3" key="2">
    <citation type="submission" date="2016-10" db="EMBL/GenBank/DDBJ databases">
        <authorList>
            <person name="Varghese N."/>
            <person name="Submissions S."/>
        </authorList>
    </citation>
    <scope>NUCLEOTIDE SEQUENCE [LARGE SCALE GENOMIC DNA]</scope>
    <source>
        <strain evidence="3">CGMCC 1.8895</strain>
    </source>
</reference>
<dbReference type="EMBL" id="FNFY01000025">
    <property type="protein sequence ID" value="SDL13970.1"/>
    <property type="molecule type" value="Genomic_DNA"/>
</dbReference>
<evidence type="ECO:0000313" key="2">
    <source>
        <dbReference type="EMBL" id="SDL31689.1"/>
    </source>
</evidence>
<dbReference type="AlphaFoldDB" id="A0A1G9J2K0"/>
<evidence type="ECO:0008006" key="4">
    <source>
        <dbReference type="Google" id="ProtNLM"/>
    </source>
</evidence>
<protein>
    <recommendedName>
        <fullName evidence="4">Transposase</fullName>
    </recommendedName>
</protein>
<dbReference type="Proteomes" id="UP000199008">
    <property type="component" value="Unassembled WGS sequence"/>
</dbReference>
<evidence type="ECO:0000313" key="1">
    <source>
        <dbReference type="EMBL" id="SDL13970.1"/>
    </source>
</evidence>
<dbReference type="EMBL" id="FNFY01000041">
    <property type="protein sequence ID" value="SDL31689.1"/>
    <property type="molecule type" value="Genomic_DNA"/>
</dbReference>
<gene>
    <name evidence="1" type="ORF">SAMN05216216_1251</name>
    <name evidence="2" type="ORF">SAMN05216216_14115</name>
</gene>
<reference evidence="2" key="1">
    <citation type="submission" date="2016-10" db="EMBL/GenBank/DDBJ databases">
        <authorList>
            <person name="de Groot N.N."/>
        </authorList>
    </citation>
    <scope>NUCLEOTIDE SEQUENCE [LARGE SCALE GENOMIC DNA]</scope>
    <source>
        <strain evidence="2">CGMCC 1.8895</strain>
    </source>
</reference>